<dbReference type="GeneID" id="107002801"/>
<dbReference type="PANTHER" id="PTHR47863">
    <property type="entry name" value="RING/FYVE/PHD ZINC FINGER SUPERFAMILY PROTEIN"/>
    <property type="match status" value="1"/>
</dbReference>
<gene>
    <name evidence="8 9 10 11" type="primary">LOC107002801</name>
</gene>
<evidence type="ECO:0000313" key="11">
    <source>
        <dbReference type="RefSeq" id="XP_027768302.1"/>
    </source>
</evidence>
<evidence type="ECO:0000256" key="3">
    <source>
        <dbReference type="ARBA" id="ARBA00022833"/>
    </source>
</evidence>
<protein>
    <submittedName>
        <fullName evidence="8 9">Uncharacterized protein LOC107002801 isoform X1</fullName>
    </submittedName>
</protein>
<dbReference type="PROSITE" id="PS50090">
    <property type="entry name" value="MYB_LIKE"/>
    <property type="match status" value="1"/>
</dbReference>
<dbReference type="Gene3D" id="1.10.10.60">
    <property type="entry name" value="Homeodomain-like"/>
    <property type="match status" value="1"/>
</dbReference>
<feature type="compositionally biased region" description="Polar residues" evidence="4">
    <location>
        <begin position="613"/>
        <end position="636"/>
    </location>
</feature>
<evidence type="ECO:0000313" key="7">
    <source>
        <dbReference type="Proteomes" id="UP000694930"/>
    </source>
</evidence>
<dbReference type="SUPFAM" id="SSF57903">
    <property type="entry name" value="FYVE/PHD zinc finger"/>
    <property type="match status" value="1"/>
</dbReference>
<keyword evidence="7" id="KW-1185">Reference proteome</keyword>
<feature type="compositionally biased region" description="Polar residues" evidence="4">
    <location>
        <begin position="567"/>
        <end position="576"/>
    </location>
</feature>
<dbReference type="Gene3D" id="3.30.40.10">
    <property type="entry name" value="Zinc/RING finger domain, C3HC4 (zinc finger)"/>
    <property type="match status" value="1"/>
</dbReference>
<evidence type="ECO:0000313" key="10">
    <source>
        <dbReference type="RefSeq" id="XP_015056457.1"/>
    </source>
</evidence>
<feature type="compositionally biased region" description="Basic and acidic residues" evidence="4">
    <location>
        <begin position="738"/>
        <end position="751"/>
    </location>
</feature>
<accession>A0ABM1FGA7</accession>
<dbReference type="SUPFAM" id="SSF46689">
    <property type="entry name" value="Homeodomain-like"/>
    <property type="match status" value="1"/>
</dbReference>
<feature type="compositionally biased region" description="Polar residues" evidence="4">
    <location>
        <begin position="651"/>
        <end position="663"/>
    </location>
</feature>
<dbReference type="InterPro" id="IPR009057">
    <property type="entry name" value="Homeodomain-like_sf"/>
</dbReference>
<dbReference type="RefSeq" id="XP_015056455.1">
    <property type="nucleotide sequence ID" value="XM_015200969.2"/>
</dbReference>
<evidence type="ECO:0000256" key="5">
    <source>
        <dbReference type="SAM" id="SignalP"/>
    </source>
</evidence>
<dbReference type="SMART" id="SM00717">
    <property type="entry name" value="SANT"/>
    <property type="match status" value="1"/>
</dbReference>
<sequence length="886" mass="97405">MATTLACASSLPWIWVIEALASSREIDTSLLINLVKKTPAISDDLGRNAREMVSLRLLESLFVRENSDANSVASVPGDKVELDPSRDCEDVLRCILLEVSASNLKTATPDMLKWDVLSFITKKRSILSKSHLQQFKDAIVKSTTPFSTSLKERSGLELGNHYRDGVTADAIDSDGFKQGHKIGGVNTRHAAPTENLDTLIQGNKNGLQENQPGSTLLPVKRSFDAPTAYEIEVNKTKAIPEISSDPCAKAAKKFKQDVAGFIQNTVPDLISSQRGGVPAESCGGSQSIVQKRNSEGDGTLEANGCLKDGKAKHAGSASVLCGIDSSIKDLLPQRMSSDKKFKNIGSSSNCCPEQGISCDSSLRVIQQDSRTCGSKGDLDYNLPRDLQNGEPSNADKENIEQSRESEFSSDTDEYHYESTALASRKNDFLNLQYAQGEDSLAIIDCTELNLCVKCNKGENLLVCSSDTCSLVVHESCLVSAPNFDYKGSFYCPFCAYSRAISEYLECKKKVSLARNDLAAFIGMGAGKQSKNSLPRSQGMKKHQSREGKNSLNEVTEAGSAPADRSSVGAQVIQTSAPKPEPSLPRNEKMRNSLNEVTEAGSAPADMSSVRAQVMQTGAPQPGTSLPRNDSGRNSLNEVRKAGSAPADRSSVGAQLMQTGSPQPEASLPEQCLVAGQQPDKSPLRCQRSRHRSRQNQSRSEEELCHDENRNKNSLEKAEPAGSHRSRQNQSREEEELCHDENRNKNSLEKAEPAGSHPVTRNSMHAEVTQIHPPQPHVPHEHMCQESSSIEVSSEEEQDEIGSRYHVQFRNQENNSCPWIPQMRRKKLPWTKMEEEILKEGLLRFSHFHDRWKRILEFGGDVFMKGRTAGDLKDKWRNISKADEKAT</sequence>
<evidence type="ECO:0000256" key="1">
    <source>
        <dbReference type="ARBA" id="ARBA00022723"/>
    </source>
</evidence>
<feature type="compositionally biased region" description="Basic and acidic residues" evidence="4">
    <location>
        <begin position="698"/>
        <end position="718"/>
    </location>
</feature>
<dbReference type="InterPro" id="IPR001005">
    <property type="entry name" value="SANT/Myb"/>
</dbReference>
<dbReference type="PANTHER" id="PTHR47863:SF4">
    <property type="entry name" value="RING_FYVE_PHD ZINC FINGER SUPERFAMILY PROTEIN"/>
    <property type="match status" value="1"/>
</dbReference>
<feature type="region of interest" description="Disordered" evidence="4">
    <location>
        <begin position="527"/>
        <end position="587"/>
    </location>
</feature>
<dbReference type="RefSeq" id="XP_027768302.1">
    <property type="nucleotide sequence ID" value="XM_027912501.1"/>
</dbReference>
<proteinExistence type="predicted"/>
<dbReference type="InterPro" id="IPR011011">
    <property type="entry name" value="Znf_FYVE_PHD"/>
</dbReference>
<evidence type="ECO:0000259" key="6">
    <source>
        <dbReference type="PROSITE" id="PS50090"/>
    </source>
</evidence>
<reference evidence="7" key="1">
    <citation type="journal article" date="2014" name="Nat. Genet.">
        <title>The genome of the stress-tolerant wild tomato species Solanum pennellii.</title>
        <authorList>
            <person name="Bolger A."/>
            <person name="Scossa F."/>
            <person name="Bolger M.E."/>
            <person name="Lanz C."/>
            <person name="Maumus F."/>
            <person name="Tohge T."/>
            <person name="Quesneville H."/>
            <person name="Alseekh S."/>
            <person name="Sorensen I."/>
            <person name="Lichtenstein G."/>
            <person name="Fich E.A."/>
            <person name="Conte M."/>
            <person name="Keller H."/>
            <person name="Schneeberger K."/>
            <person name="Schwacke R."/>
            <person name="Ofner I."/>
            <person name="Vrebalov J."/>
            <person name="Xu Y."/>
            <person name="Osorio S."/>
            <person name="Aflitos S.A."/>
            <person name="Schijlen E."/>
            <person name="Jimenez-Gomez J.M."/>
            <person name="Ryngajllo M."/>
            <person name="Kimura S."/>
            <person name="Kumar R."/>
            <person name="Koenig D."/>
            <person name="Headland L.R."/>
            <person name="Maloof J.N."/>
            <person name="Sinha N."/>
            <person name="van Ham R.C."/>
            <person name="Lankhorst R.K."/>
            <person name="Mao L."/>
            <person name="Vogel A."/>
            <person name="Arsova B."/>
            <person name="Panstruga R."/>
            <person name="Fei Z."/>
            <person name="Rose J.K."/>
            <person name="Zamir D."/>
            <person name="Carrari F."/>
            <person name="Giovannoni J.J."/>
            <person name="Weigel D."/>
            <person name="Usadel B."/>
            <person name="Fernie A.R."/>
        </authorList>
    </citation>
    <scope>NUCLEOTIDE SEQUENCE [LARGE SCALE GENOMIC DNA]</scope>
</reference>
<dbReference type="RefSeq" id="XP_015056456.1">
    <property type="nucleotide sequence ID" value="XM_015200970.2"/>
</dbReference>
<keyword evidence="1" id="KW-0479">Metal-binding</keyword>
<organism evidence="7 10">
    <name type="scientific">Solanum pennellii</name>
    <name type="common">Tomato</name>
    <name type="synonym">Lycopersicon pennellii</name>
    <dbReference type="NCBI Taxonomy" id="28526"/>
    <lineage>
        <taxon>Eukaryota</taxon>
        <taxon>Viridiplantae</taxon>
        <taxon>Streptophyta</taxon>
        <taxon>Embryophyta</taxon>
        <taxon>Tracheophyta</taxon>
        <taxon>Spermatophyta</taxon>
        <taxon>Magnoliopsida</taxon>
        <taxon>eudicotyledons</taxon>
        <taxon>Gunneridae</taxon>
        <taxon>Pentapetalae</taxon>
        <taxon>asterids</taxon>
        <taxon>lamiids</taxon>
        <taxon>Solanales</taxon>
        <taxon>Solanaceae</taxon>
        <taxon>Solanoideae</taxon>
        <taxon>Solaneae</taxon>
        <taxon>Solanum</taxon>
        <taxon>Solanum subgen. Lycopersicon</taxon>
    </lineage>
</organism>
<evidence type="ECO:0000256" key="4">
    <source>
        <dbReference type="SAM" id="MobiDB-lite"/>
    </source>
</evidence>
<dbReference type="PROSITE" id="PS01359">
    <property type="entry name" value="ZF_PHD_1"/>
    <property type="match status" value="1"/>
</dbReference>
<feature type="region of interest" description="Disordered" evidence="4">
    <location>
        <begin position="383"/>
        <end position="412"/>
    </location>
</feature>
<keyword evidence="2" id="KW-0863">Zinc-finger</keyword>
<feature type="chain" id="PRO_5045022273" evidence="5">
    <location>
        <begin position="22"/>
        <end position="886"/>
    </location>
</feature>
<keyword evidence="3" id="KW-0862">Zinc</keyword>
<dbReference type="InterPro" id="IPR013083">
    <property type="entry name" value="Znf_RING/FYVE/PHD"/>
</dbReference>
<dbReference type="CDD" id="cd11660">
    <property type="entry name" value="SANT_TRF"/>
    <property type="match status" value="1"/>
</dbReference>
<evidence type="ECO:0000313" key="8">
    <source>
        <dbReference type="RefSeq" id="XP_015056455.1"/>
    </source>
</evidence>
<feature type="signal peptide" evidence="5">
    <location>
        <begin position="1"/>
        <end position="21"/>
    </location>
</feature>
<dbReference type="InterPro" id="IPR001965">
    <property type="entry name" value="Znf_PHD"/>
</dbReference>
<feature type="domain" description="Myb-like" evidence="6">
    <location>
        <begin position="821"/>
        <end position="879"/>
    </location>
</feature>
<dbReference type="Proteomes" id="UP000694930">
    <property type="component" value="Chromosome 10"/>
</dbReference>
<dbReference type="InterPro" id="IPR019786">
    <property type="entry name" value="Zinc_finger_PHD-type_CS"/>
</dbReference>
<name>A0ABM1FGA7_SOLPN</name>
<dbReference type="RefSeq" id="XP_015056457.1">
    <property type="nucleotide sequence ID" value="XM_015200971.2"/>
</dbReference>
<feature type="compositionally biased region" description="Basic and acidic residues" evidence="4">
    <location>
        <begin position="393"/>
        <end position="412"/>
    </location>
</feature>
<reference evidence="8 9" key="2">
    <citation type="submission" date="2025-05" db="UniProtKB">
        <authorList>
            <consortium name="RefSeq"/>
        </authorList>
    </citation>
    <scope>IDENTIFICATION</scope>
</reference>
<evidence type="ECO:0000313" key="9">
    <source>
        <dbReference type="RefSeq" id="XP_015056456.1"/>
    </source>
</evidence>
<feature type="region of interest" description="Disordered" evidence="4">
    <location>
        <begin position="613"/>
        <end position="800"/>
    </location>
</feature>
<keyword evidence="5" id="KW-0732">Signal</keyword>
<evidence type="ECO:0000256" key="2">
    <source>
        <dbReference type="ARBA" id="ARBA00022771"/>
    </source>
</evidence>
<dbReference type="SMART" id="SM00249">
    <property type="entry name" value="PHD"/>
    <property type="match status" value="1"/>
</dbReference>